<keyword evidence="4" id="KW-0410">Iron transport</keyword>
<dbReference type="PROSITE" id="PS01156">
    <property type="entry name" value="TONB_DEPENDENT_REC_2"/>
    <property type="match status" value="1"/>
</dbReference>
<dbReference type="CDD" id="cd01347">
    <property type="entry name" value="ligand_gated_channel"/>
    <property type="match status" value="1"/>
</dbReference>
<dbReference type="InterPro" id="IPR036942">
    <property type="entry name" value="Beta-barrel_TonB_sf"/>
</dbReference>
<accession>A0ABW4HY59</accession>
<comment type="similarity">
    <text evidence="12 14">Belongs to the TonB-dependent receptor family.</text>
</comment>
<keyword evidence="2 12" id="KW-0813">Transport</keyword>
<evidence type="ECO:0000256" key="10">
    <source>
        <dbReference type="ARBA" id="ARBA00023136"/>
    </source>
</evidence>
<sequence>MKGFSARALFNLGVAAAALTAMPAFAQDNAPAAGQQAESTTNDFDIVVTARRREESLLDVPIAVTAYSGDSLERHGALDITAISDTTPNVTFETSRGTNSTLTAFIRGVGQQDPVAGFEAGVGLYLDDVYLNRPQAAVLDIYDLERIEVLRGPQGTLYGRNTIGGAIKYVTKSLNPDDAELNLRANVGEYNQVDVIASGSLPLNDDFRLGAAVARLSRDGFGKNLTTGEENYNKDVWAVRATAEAGSHDSFFFRLTGDYTHDKSKARGGHRLIPGLLSGAPVLSDVYDSRGALVTPKQDVRSWGIANRLEWKATDQLTFKNILAYRKDHSDTPIDFDALPAQDVDVPAIYRNRQFSEEFQAVYEGDKLQGVAGVYYLNARARNIFDVVLGTTGALLNLPGFTASTFGDVKTRTWAAFGDLTYDLTDQFSISAGGRYTVDKRHAIVIRKNLIGGASPALGGAGVQLGALTSNFDGEKTFKQFTPRASITFKPTPDHTLYASYAKGFKGGGFDPRGLSTAAPDINGDGVRSPAEIFDYFLFDPEKVDSYEVGYKASLFDNRLRFALAGFYADYKDVQVPGSVGAVVNGIPTFVGVTTNAGKATFKGVEFETQASLARDFAATGDRLNFSGTLGYIDAQYDQFVTNVANFDANGNPAPGTAARPVDVAKFKRIQNTPKWTASGTLDYGVPAGPGLLDLSTTVSYRSKTFQFETPSPYLDQPGYALWDASLVWTSDNQRYTIGLHAKNITNKRYITSGYQFLNVNPVTGVPVLSLTTTSPNFAKPGVSPSLGREGVVTTYYGNPRQIFASFGVKF</sequence>
<evidence type="ECO:0000256" key="4">
    <source>
        <dbReference type="ARBA" id="ARBA00022496"/>
    </source>
</evidence>
<feature type="short sequence motif" description="TonB C-terminal box" evidence="13">
    <location>
        <begin position="794"/>
        <end position="811"/>
    </location>
</feature>
<keyword evidence="8" id="KW-0406">Ion transport</keyword>
<keyword evidence="3 12" id="KW-1134">Transmembrane beta strand</keyword>
<evidence type="ECO:0000256" key="1">
    <source>
        <dbReference type="ARBA" id="ARBA00004571"/>
    </source>
</evidence>
<keyword evidence="5 12" id="KW-0812">Transmembrane</keyword>
<evidence type="ECO:0000313" key="19">
    <source>
        <dbReference type="Proteomes" id="UP001597115"/>
    </source>
</evidence>
<dbReference type="InterPro" id="IPR012910">
    <property type="entry name" value="Plug_dom"/>
</dbReference>
<feature type="domain" description="TonB-dependent receptor plug" evidence="17">
    <location>
        <begin position="57"/>
        <end position="166"/>
    </location>
</feature>
<dbReference type="PROSITE" id="PS52016">
    <property type="entry name" value="TONB_DEPENDENT_REC_3"/>
    <property type="match status" value="1"/>
</dbReference>
<feature type="domain" description="TonB-dependent receptor-like beta-barrel" evidence="16">
    <location>
        <begin position="248"/>
        <end position="745"/>
    </location>
</feature>
<evidence type="ECO:0000256" key="8">
    <source>
        <dbReference type="ARBA" id="ARBA00023065"/>
    </source>
</evidence>
<dbReference type="Pfam" id="PF07715">
    <property type="entry name" value="Plug"/>
    <property type="match status" value="1"/>
</dbReference>
<evidence type="ECO:0000256" key="13">
    <source>
        <dbReference type="PROSITE-ProRule" id="PRU10144"/>
    </source>
</evidence>
<keyword evidence="11 12" id="KW-0998">Cell outer membrane</keyword>
<evidence type="ECO:0000313" key="18">
    <source>
        <dbReference type="EMBL" id="MFD1610589.1"/>
    </source>
</evidence>
<evidence type="ECO:0000256" key="7">
    <source>
        <dbReference type="ARBA" id="ARBA00023004"/>
    </source>
</evidence>
<evidence type="ECO:0000256" key="5">
    <source>
        <dbReference type="ARBA" id="ARBA00022692"/>
    </source>
</evidence>
<feature type="signal peptide" evidence="15">
    <location>
        <begin position="1"/>
        <end position="26"/>
    </location>
</feature>
<dbReference type="RefSeq" id="WP_380886396.1">
    <property type="nucleotide sequence ID" value="NZ_JBHUDY010000001.1"/>
</dbReference>
<evidence type="ECO:0000256" key="2">
    <source>
        <dbReference type="ARBA" id="ARBA00022448"/>
    </source>
</evidence>
<keyword evidence="9 14" id="KW-0798">TonB box</keyword>
<keyword evidence="6 15" id="KW-0732">Signal</keyword>
<evidence type="ECO:0000256" key="3">
    <source>
        <dbReference type="ARBA" id="ARBA00022452"/>
    </source>
</evidence>
<name>A0ABW4HY59_9SPHN</name>
<dbReference type="PANTHER" id="PTHR32552:SF81">
    <property type="entry name" value="TONB-DEPENDENT OUTER MEMBRANE RECEPTOR"/>
    <property type="match status" value="1"/>
</dbReference>
<comment type="caution">
    <text evidence="18">The sequence shown here is derived from an EMBL/GenBank/DDBJ whole genome shotgun (WGS) entry which is preliminary data.</text>
</comment>
<feature type="chain" id="PRO_5046676024" evidence="15">
    <location>
        <begin position="27"/>
        <end position="811"/>
    </location>
</feature>
<protein>
    <submittedName>
        <fullName evidence="18">TonB-dependent receptor</fullName>
    </submittedName>
</protein>
<comment type="subcellular location">
    <subcellularLocation>
        <location evidence="1 12">Cell outer membrane</location>
        <topology evidence="1 12">Multi-pass membrane protein</topology>
    </subcellularLocation>
</comment>
<keyword evidence="19" id="KW-1185">Reference proteome</keyword>
<evidence type="ECO:0000256" key="12">
    <source>
        <dbReference type="PROSITE-ProRule" id="PRU01360"/>
    </source>
</evidence>
<dbReference type="PANTHER" id="PTHR32552">
    <property type="entry name" value="FERRICHROME IRON RECEPTOR-RELATED"/>
    <property type="match status" value="1"/>
</dbReference>
<evidence type="ECO:0000256" key="15">
    <source>
        <dbReference type="SAM" id="SignalP"/>
    </source>
</evidence>
<evidence type="ECO:0000259" key="17">
    <source>
        <dbReference type="Pfam" id="PF07715"/>
    </source>
</evidence>
<dbReference type="Gene3D" id="2.40.170.20">
    <property type="entry name" value="TonB-dependent receptor, beta-barrel domain"/>
    <property type="match status" value="1"/>
</dbReference>
<reference evidence="19" key="1">
    <citation type="journal article" date="2019" name="Int. J. Syst. Evol. Microbiol.">
        <title>The Global Catalogue of Microorganisms (GCM) 10K type strain sequencing project: providing services to taxonomists for standard genome sequencing and annotation.</title>
        <authorList>
            <consortium name="The Broad Institute Genomics Platform"/>
            <consortium name="The Broad Institute Genome Sequencing Center for Infectious Disease"/>
            <person name="Wu L."/>
            <person name="Ma J."/>
        </authorList>
    </citation>
    <scope>NUCLEOTIDE SEQUENCE [LARGE SCALE GENOMIC DNA]</scope>
    <source>
        <strain evidence="19">CGMCC 1.16275</strain>
    </source>
</reference>
<keyword evidence="7" id="KW-0408">Iron</keyword>
<evidence type="ECO:0000256" key="9">
    <source>
        <dbReference type="ARBA" id="ARBA00023077"/>
    </source>
</evidence>
<gene>
    <name evidence="18" type="ORF">ACFSCW_02090</name>
</gene>
<dbReference type="SUPFAM" id="SSF56935">
    <property type="entry name" value="Porins"/>
    <property type="match status" value="1"/>
</dbReference>
<keyword evidence="10 12" id="KW-0472">Membrane</keyword>
<dbReference type="Pfam" id="PF00593">
    <property type="entry name" value="TonB_dep_Rec_b-barrel"/>
    <property type="match status" value="1"/>
</dbReference>
<dbReference type="EMBL" id="JBHUDY010000001">
    <property type="protein sequence ID" value="MFD1610589.1"/>
    <property type="molecule type" value="Genomic_DNA"/>
</dbReference>
<evidence type="ECO:0000256" key="14">
    <source>
        <dbReference type="RuleBase" id="RU003357"/>
    </source>
</evidence>
<evidence type="ECO:0000256" key="6">
    <source>
        <dbReference type="ARBA" id="ARBA00022729"/>
    </source>
</evidence>
<dbReference type="Proteomes" id="UP001597115">
    <property type="component" value="Unassembled WGS sequence"/>
</dbReference>
<dbReference type="InterPro" id="IPR039426">
    <property type="entry name" value="TonB-dep_rcpt-like"/>
</dbReference>
<evidence type="ECO:0000256" key="11">
    <source>
        <dbReference type="ARBA" id="ARBA00023237"/>
    </source>
</evidence>
<dbReference type="InterPro" id="IPR010917">
    <property type="entry name" value="TonB_rcpt_CS"/>
</dbReference>
<dbReference type="InterPro" id="IPR000531">
    <property type="entry name" value="Beta-barrel_TonB"/>
</dbReference>
<evidence type="ECO:0000259" key="16">
    <source>
        <dbReference type="Pfam" id="PF00593"/>
    </source>
</evidence>
<proteinExistence type="inferred from homology"/>
<keyword evidence="18" id="KW-0675">Receptor</keyword>
<organism evidence="18 19">
    <name type="scientific">Sphingomonas tabacisoli</name>
    <dbReference type="NCBI Taxonomy" id="2249466"/>
    <lineage>
        <taxon>Bacteria</taxon>
        <taxon>Pseudomonadati</taxon>
        <taxon>Pseudomonadota</taxon>
        <taxon>Alphaproteobacteria</taxon>
        <taxon>Sphingomonadales</taxon>
        <taxon>Sphingomonadaceae</taxon>
        <taxon>Sphingomonas</taxon>
    </lineage>
</organism>